<keyword evidence="7" id="KW-0067">ATP-binding</keyword>
<evidence type="ECO:0000256" key="2">
    <source>
        <dbReference type="ARBA" id="ARBA00022516"/>
    </source>
</evidence>
<dbReference type="GO" id="GO:0005886">
    <property type="term" value="C:plasma membrane"/>
    <property type="evidence" value="ECO:0007669"/>
    <property type="project" value="TreeGrafter"/>
</dbReference>
<evidence type="ECO:0000256" key="3">
    <source>
        <dbReference type="ARBA" id="ARBA00022679"/>
    </source>
</evidence>
<organism evidence="13 14">
    <name type="scientific">Methylomagnum ishizawai</name>
    <dbReference type="NCBI Taxonomy" id="1760988"/>
    <lineage>
        <taxon>Bacteria</taxon>
        <taxon>Pseudomonadati</taxon>
        <taxon>Pseudomonadota</taxon>
        <taxon>Gammaproteobacteria</taxon>
        <taxon>Methylococcales</taxon>
        <taxon>Methylococcaceae</taxon>
        <taxon>Methylomagnum</taxon>
    </lineage>
</organism>
<dbReference type="Gene3D" id="2.60.200.40">
    <property type="match status" value="1"/>
</dbReference>
<dbReference type="AlphaFoldDB" id="A0A1Y6D227"/>
<keyword evidence="11" id="KW-1208">Phospholipid metabolism</keyword>
<dbReference type="InterPro" id="IPR016064">
    <property type="entry name" value="NAD/diacylglycerol_kinase_sf"/>
</dbReference>
<dbReference type="PANTHER" id="PTHR12358:SF106">
    <property type="entry name" value="LIPID KINASE YEGS"/>
    <property type="match status" value="1"/>
</dbReference>
<evidence type="ECO:0000256" key="7">
    <source>
        <dbReference type="ARBA" id="ARBA00022840"/>
    </source>
</evidence>
<evidence type="ECO:0000256" key="10">
    <source>
        <dbReference type="ARBA" id="ARBA00023209"/>
    </source>
</evidence>
<evidence type="ECO:0000256" key="5">
    <source>
        <dbReference type="ARBA" id="ARBA00022741"/>
    </source>
</evidence>
<keyword evidence="2" id="KW-0444">Lipid biosynthesis</keyword>
<keyword evidence="9" id="KW-0443">Lipid metabolism</keyword>
<keyword evidence="14" id="KW-1185">Reference proteome</keyword>
<keyword evidence="4" id="KW-0479">Metal-binding</keyword>
<dbReference type="InterPro" id="IPR001206">
    <property type="entry name" value="Diacylglycerol_kinase_cat_dom"/>
</dbReference>
<dbReference type="Pfam" id="PF00781">
    <property type="entry name" value="DAGK_cat"/>
    <property type="match status" value="1"/>
</dbReference>
<proteinExistence type="predicted"/>
<evidence type="ECO:0000259" key="12">
    <source>
        <dbReference type="PROSITE" id="PS50146"/>
    </source>
</evidence>
<protein>
    <submittedName>
        <fullName evidence="13">Lipid kinase, YegS/Rv2252/BmrU family</fullName>
    </submittedName>
</protein>
<feature type="domain" description="DAGKc" evidence="12">
    <location>
        <begin position="13"/>
        <end position="144"/>
    </location>
</feature>
<dbReference type="GO" id="GO:0005524">
    <property type="term" value="F:ATP binding"/>
    <property type="evidence" value="ECO:0007669"/>
    <property type="project" value="UniProtKB-KW"/>
</dbReference>
<dbReference type="SUPFAM" id="SSF111331">
    <property type="entry name" value="NAD kinase/diacylglycerol kinase-like"/>
    <property type="match status" value="1"/>
</dbReference>
<dbReference type="RefSeq" id="WP_176225307.1">
    <property type="nucleotide sequence ID" value="NZ_FXAM01000001.1"/>
</dbReference>
<evidence type="ECO:0000256" key="8">
    <source>
        <dbReference type="ARBA" id="ARBA00022842"/>
    </source>
</evidence>
<comment type="cofactor">
    <cofactor evidence="1">
        <name>Mg(2+)</name>
        <dbReference type="ChEBI" id="CHEBI:18420"/>
    </cofactor>
</comment>
<name>A0A1Y6D227_9GAMM</name>
<keyword evidence="6 13" id="KW-0418">Kinase</keyword>
<evidence type="ECO:0000256" key="4">
    <source>
        <dbReference type="ARBA" id="ARBA00022723"/>
    </source>
</evidence>
<dbReference type="GO" id="GO:0046872">
    <property type="term" value="F:metal ion binding"/>
    <property type="evidence" value="ECO:0007669"/>
    <property type="project" value="UniProtKB-KW"/>
</dbReference>
<keyword evidence="3" id="KW-0808">Transferase</keyword>
<dbReference type="InterPro" id="IPR005218">
    <property type="entry name" value="Diacylglycerol/lipid_kinase"/>
</dbReference>
<dbReference type="InterPro" id="IPR045540">
    <property type="entry name" value="YegS/DAGK_C"/>
</dbReference>
<keyword evidence="5" id="KW-0547">Nucleotide-binding</keyword>
<sequence>MPIPAPESNPPNPAPARIRAILNPAAGTRQDVRDALEQAFAARPDLRWEILETQAGDDARRFAAEAAALGHDLVIACGGDGTVMEVAAGLKDSPAALAIIPCGTANVLAKELGLPDTVEAALALALDPAAAIRSVDMGCVDGRLFLLRAGIGYEALYNLETSREEKTRLGRWAYLLAARRALARLREARYVITANGETRAIRGITCMICNSAGVGIASLRMAGCANVGDGLLDVIVLRSFEMTQIARFLASLVHSLLPFLRHNPPPLEDYWQAQTITVECSRRQWMTLDGEPFKQAKHFTASVVPQAVRVRVPRAEPVP</sequence>
<dbReference type="SMART" id="SM00046">
    <property type="entry name" value="DAGKc"/>
    <property type="match status" value="1"/>
</dbReference>
<dbReference type="Pfam" id="PF19279">
    <property type="entry name" value="YegS_C"/>
    <property type="match status" value="1"/>
</dbReference>
<dbReference type="GO" id="GO:0008654">
    <property type="term" value="P:phospholipid biosynthetic process"/>
    <property type="evidence" value="ECO:0007669"/>
    <property type="project" value="UniProtKB-KW"/>
</dbReference>
<evidence type="ECO:0000313" key="14">
    <source>
        <dbReference type="Proteomes" id="UP000192923"/>
    </source>
</evidence>
<dbReference type="InterPro" id="IPR050187">
    <property type="entry name" value="Lipid_Phosphate_FormReg"/>
</dbReference>
<dbReference type="EMBL" id="FXAM01000001">
    <property type="protein sequence ID" value="SMF96636.1"/>
    <property type="molecule type" value="Genomic_DNA"/>
</dbReference>
<dbReference type="Proteomes" id="UP000192923">
    <property type="component" value="Unassembled WGS sequence"/>
</dbReference>
<evidence type="ECO:0000256" key="11">
    <source>
        <dbReference type="ARBA" id="ARBA00023264"/>
    </source>
</evidence>
<accession>A0A1Y6D227</accession>
<gene>
    <name evidence="13" type="ORF">SAMN02949497_4042</name>
</gene>
<dbReference type="PROSITE" id="PS50146">
    <property type="entry name" value="DAGK"/>
    <property type="match status" value="1"/>
</dbReference>
<dbReference type="PANTHER" id="PTHR12358">
    <property type="entry name" value="SPHINGOSINE KINASE"/>
    <property type="match status" value="1"/>
</dbReference>
<dbReference type="GO" id="GO:0016301">
    <property type="term" value="F:kinase activity"/>
    <property type="evidence" value="ECO:0007669"/>
    <property type="project" value="UniProtKB-KW"/>
</dbReference>
<evidence type="ECO:0000256" key="6">
    <source>
        <dbReference type="ARBA" id="ARBA00022777"/>
    </source>
</evidence>
<dbReference type="InterPro" id="IPR017438">
    <property type="entry name" value="ATP-NAD_kinase_N"/>
</dbReference>
<dbReference type="Gene3D" id="3.40.50.10330">
    <property type="entry name" value="Probable inorganic polyphosphate/atp-NAD kinase, domain 1"/>
    <property type="match status" value="1"/>
</dbReference>
<dbReference type="STRING" id="1760988.SAMN02949497_4042"/>
<evidence type="ECO:0000256" key="9">
    <source>
        <dbReference type="ARBA" id="ARBA00023098"/>
    </source>
</evidence>
<keyword evidence="10" id="KW-0594">Phospholipid biosynthesis</keyword>
<dbReference type="NCBIfam" id="TIGR00147">
    <property type="entry name" value="YegS/Rv2252/BmrU family lipid kinase"/>
    <property type="match status" value="1"/>
</dbReference>
<keyword evidence="8" id="KW-0460">Magnesium</keyword>
<evidence type="ECO:0000313" key="13">
    <source>
        <dbReference type="EMBL" id="SMF96636.1"/>
    </source>
</evidence>
<evidence type="ECO:0000256" key="1">
    <source>
        <dbReference type="ARBA" id="ARBA00001946"/>
    </source>
</evidence>
<reference evidence="13 14" key="1">
    <citation type="submission" date="2016-12" db="EMBL/GenBank/DDBJ databases">
        <authorList>
            <person name="Song W.-J."/>
            <person name="Kurnit D.M."/>
        </authorList>
    </citation>
    <scope>NUCLEOTIDE SEQUENCE [LARGE SCALE GENOMIC DNA]</scope>
    <source>
        <strain evidence="13 14">175</strain>
    </source>
</reference>